<organism evidence="1 2">
    <name type="scientific">Diaphorobacter aerolatus</name>
    <dbReference type="NCBI Taxonomy" id="1288495"/>
    <lineage>
        <taxon>Bacteria</taxon>
        <taxon>Pseudomonadati</taxon>
        <taxon>Pseudomonadota</taxon>
        <taxon>Betaproteobacteria</taxon>
        <taxon>Burkholderiales</taxon>
        <taxon>Comamonadaceae</taxon>
        <taxon>Diaphorobacter</taxon>
    </lineage>
</organism>
<reference evidence="1 2" key="1">
    <citation type="submission" date="2020-08" db="EMBL/GenBank/DDBJ databases">
        <title>Genome sequence of Diaphorobacter aerolatus KACC 16536T.</title>
        <authorList>
            <person name="Hyun D.-W."/>
            <person name="Bae J.-W."/>
        </authorList>
    </citation>
    <scope>NUCLEOTIDE SEQUENCE [LARGE SCALE GENOMIC DNA]</scope>
    <source>
        <strain evidence="1 2">KACC 16536</strain>
    </source>
</reference>
<dbReference type="AlphaFoldDB" id="A0A7H0GN68"/>
<evidence type="ECO:0000313" key="1">
    <source>
        <dbReference type="EMBL" id="QNP49734.1"/>
    </source>
</evidence>
<keyword evidence="2" id="KW-1185">Reference proteome</keyword>
<proteinExistence type="predicted"/>
<name>A0A7H0GN68_9BURK</name>
<dbReference type="KEGG" id="daer:H9K75_07365"/>
<dbReference type="RefSeq" id="WP_187725276.1">
    <property type="nucleotide sequence ID" value="NZ_CP060783.1"/>
</dbReference>
<sequence>MIGLPVNVTASAIAGGTGATVTNNASVGGGGDPFNGNSTPAPASTCTALDAAAPGHCASKPTAVNAPAAMMLAKSAPAIAAAGGLGQYTATYTITVTNNGGVAGAYTLEDTPASRQACRSMAGASRPMA</sequence>
<dbReference type="EMBL" id="CP060783">
    <property type="protein sequence ID" value="QNP49734.1"/>
    <property type="molecule type" value="Genomic_DNA"/>
</dbReference>
<accession>A0A7H0GN68</accession>
<evidence type="ECO:0008006" key="3">
    <source>
        <dbReference type="Google" id="ProtNLM"/>
    </source>
</evidence>
<evidence type="ECO:0000313" key="2">
    <source>
        <dbReference type="Proteomes" id="UP000516028"/>
    </source>
</evidence>
<protein>
    <recommendedName>
        <fullName evidence="3">DUF11 domain-containing protein</fullName>
    </recommendedName>
</protein>
<gene>
    <name evidence="1" type="ORF">H9K75_07365</name>
</gene>
<dbReference type="Proteomes" id="UP000516028">
    <property type="component" value="Chromosome"/>
</dbReference>